<keyword evidence="1" id="KW-0560">Oxidoreductase</keyword>
<dbReference type="EMBL" id="RAHH01000016">
    <property type="protein sequence ID" value="RJT43215.1"/>
    <property type="molecule type" value="Genomic_DNA"/>
</dbReference>
<name>A0A419N7M0_9GAMM</name>
<dbReference type="PANTHER" id="PTHR43580:SF2">
    <property type="entry name" value="CYTOKINE-LIKE NUCLEAR FACTOR N-PAC"/>
    <property type="match status" value="1"/>
</dbReference>
<evidence type="ECO:0000256" key="1">
    <source>
        <dbReference type="ARBA" id="ARBA00023002"/>
    </source>
</evidence>
<dbReference type="InterPro" id="IPR051265">
    <property type="entry name" value="HIBADH-related_NP60_sf"/>
</dbReference>
<dbReference type="SUPFAM" id="SSF48179">
    <property type="entry name" value="6-phosphogluconate dehydrogenase C-terminal domain-like"/>
    <property type="match status" value="1"/>
</dbReference>
<dbReference type="Proteomes" id="UP000284908">
    <property type="component" value="Unassembled WGS sequence"/>
</dbReference>
<dbReference type="Gene3D" id="1.10.1040.10">
    <property type="entry name" value="N-(1-d-carboxylethyl)-l-norvaline Dehydrogenase, domain 2"/>
    <property type="match status" value="1"/>
</dbReference>
<keyword evidence="6" id="KW-1185">Reference proteome</keyword>
<feature type="domain" description="6-phosphogluconate dehydrogenase NADP-binding" evidence="3">
    <location>
        <begin position="7"/>
        <end position="143"/>
    </location>
</feature>
<dbReference type="InterPro" id="IPR013328">
    <property type="entry name" value="6PGD_dom2"/>
</dbReference>
<dbReference type="PIRSF" id="PIRSF000103">
    <property type="entry name" value="HIBADH"/>
    <property type="match status" value="1"/>
</dbReference>
<dbReference type="Gene3D" id="3.40.50.720">
    <property type="entry name" value="NAD(P)-binding Rossmann-like Domain"/>
    <property type="match status" value="1"/>
</dbReference>
<accession>A0A419N7M0</accession>
<dbReference type="GO" id="GO:0016616">
    <property type="term" value="F:oxidoreductase activity, acting on the CH-OH group of donors, NAD or NADP as acceptor"/>
    <property type="evidence" value="ECO:0007669"/>
    <property type="project" value="UniProtKB-ARBA"/>
</dbReference>
<dbReference type="PANTHER" id="PTHR43580">
    <property type="entry name" value="OXIDOREDUCTASE GLYR1-RELATED"/>
    <property type="match status" value="1"/>
</dbReference>
<dbReference type="InterPro" id="IPR015815">
    <property type="entry name" value="HIBADH-related"/>
</dbReference>
<dbReference type="InterPro" id="IPR015814">
    <property type="entry name" value="Pgluconate_DH_NAD-bd_C"/>
</dbReference>
<dbReference type="InterPro" id="IPR008927">
    <property type="entry name" value="6-PGluconate_DH-like_C_sf"/>
</dbReference>
<proteinExistence type="predicted"/>
<sequence length="295" mass="31659">MNKVTRVTLIGLGEVGTILATDLKKQNPALDIVAFDKQTDSAVIRQRARDAGVHFAASPEDAMKGSQIIFSAVTAAEALNVAETVARHLAPGQFFLDLNSVSPHTKREAMALTEQAGGNYIDVAVMAPYPPARLKTPLLLGGTQVNAISEWLNENGFSSKVHSTTVGEASAIKMCRSVMIKGLEALTAECLSAARQYGVGNEVLASLHASFPSLGWDAQLPHYLISRIAEHGKRRAEEMREVVKTLQDVGVAPNMSSGTVLAQQGLVDALAAKGIGYSDLEPFEWDKTIDSLHRR</sequence>
<evidence type="ECO:0000313" key="6">
    <source>
        <dbReference type="Proteomes" id="UP000284908"/>
    </source>
</evidence>
<dbReference type="GO" id="GO:0050661">
    <property type="term" value="F:NADP binding"/>
    <property type="evidence" value="ECO:0007669"/>
    <property type="project" value="InterPro"/>
</dbReference>
<evidence type="ECO:0000256" key="2">
    <source>
        <dbReference type="PIRSR" id="PIRSR000103-1"/>
    </source>
</evidence>
<evidence type="ECO:0000313" key="5">
    <source>
        <dbReference type="EMBL" id="RJT43215.1"/>
    </source>
</evidence>
<evidence type="ECO:0000259" key="4">
    <source>
        <dbReference type="Pfam" id="PF09130"/>
    </source>
</evidence>
<dbReference type="SUPFAM" id="SSF51735">
    <property type="entry name" value="NAD(P)-binding Rossmann-fold domains"/>
    <property type="match status" value="1"/>
</dbReference>
<protein>
    <submittedName>
        <fullName evidence="5">NAD(P)-dependent oxidoreductase</fullName>
    </submittedName>
</protein>
<dbReference type="Pfam" id="PF09130">
    <property type="entry name" value="DUF1932"/>
    <property type="match status" value="1"/>
</dbReference>
<organism evidence="5 6">
    <name type="scientific">Rahnella woolbedingensis</name>
    <dbReference type="NCBI Taxonomy" id="1510574"/>
    <lineage>
        <taxon>Bacteria</taxon>
        <taxon>Pseudomonadati</taxon>
        <taxon>Pseudomonadota</taxon>
        <taxon>Gammaproteobacteria</taxon>
        <taxon>Enterobacterales</taxon>
        <taxon>Yersiniaceae</taxon>
        <taxon>Rahnella</taxon>
    </lineage>
</organism>
<evidence type="ECO:0000259" key="3">
    <source>
        <dbReference type="Pfam" id="PF03446"/>
    </source>
</evidence>
<feature type="active site" evidence="2">
    <location>
        <position position="173"/>
    </location>
</feature>
<dbReference type="AlphaFoldDB" id="A0A419N7M0"/>
<reference evidence="5 6" key="1">
    <citation type="submission" date="2018-09" db="EMBL/GenBank/DDBJ databases">
        <authorList>
            <person name="Le Fleche-Mateos A."/>
        </authorList>
    </citation>
    <scope>NUCLEOTIDE SEQUENCE [LARGE SCALE GENOMIC DNA]</scope>
    <source>
        <strain evidence="5 6">DSM 27399</strain>
    </source>
</reference>
<dbReference type="RefSeq" id="WP_120133438.1">
    <property type="nucleotide sequence ID" value="NZ_RAHH01000016.1"/>
</dbReference>
<comment type="caution">
    <text evidence="5">The sequence shown here is derived from an EMBL/GenBank/DDBJ whole genome shotgun (WGS) entry which is preliminary data.</text>
</comment>
<dbReference type="OrthoDB" id="4333at2"/>
<dbReference type="InterPro" id="IPR006115">
    <property type="entry name" value="6PGDH_NADP-bd"/>
</dbReference>
<feature type="domain" description="Phosphogluconate dehydrogenase NAD-binding putative C-terminal" evidence="4">
    <location>
        <begin position="194"/>
        <end position="260"/>
    </location>
</feature>
<dbReference type="InterPro" id="IPR036291">
    <property type="entry name" value="NAD(P)-bd_dom_sf"/>
</dbReference>
<dbReference type="Pfam" id="PF03446">
    <property type="entry name" value="NAD_binding_2"/>
    <property type="match status" value="1"/>
</dbReference>
<gene>
    <name evidence="5" type="ORF">D6C13_14495</name>
</gene>